<name>A0A0F9FRT5_9ZZZZ</name>
<dbReference type="Pfam" id="PF08448">
    <property type="entry name" value="PAS_4"/>
    <property type="match status" value="1"/>
</dbReference>
<evidence type="ECO:0000256" key="5">
    <source>
        <dbReference type="ARBA" id="ARBA00022777"/>
    </source>
</evidence>
<keyword evidence="5" id="KW-0418">Kinase</keyword>
<dbReference type="PROSITE" id="PS50113">
    <property type="entry name" value="PAC"/>
    <property type="match status" value="3"/>
</dbReference>
<keyword evidence="3" id="KW-0597">Phosphoprotein</keyword>
<feature type="domain" description="PAC" evidence="7">
    <location>
        <begin position="124"/>
        <end position="176"/>
    </location>
</feature>
<dbReference type="InterPro" id="IPR013656">
    <property type="entry name" value="PAS_4"/>
</dbReference>
<reference evidence="8" key="1">
    <citation type="journal article" date="2015" name="Nature">
        <title>Complex archaea that bridge the gap between prokaryotes and eukaryotes.</title>
        <authorList>
            <person name="Spang A."/>
            <person name="Saw J.H."/>
            <person name="Jorgensen S.L."/>
            <person name="Zaremba-Niedzwiedzka K."/>
            <person name="Martijn J."/>
            <person name="Lind A.E."/>
            <person name="van Eijk R."/>
            <person name="Schleper C."/>
            <person name="Guy L."/>
            <person name="Ettema T.J."/>
        </authorList>
    </citation>
    <scope>NUCLEOTIDE SEQUENCE</scope>
</reference>
<dbReference type="AlphaFoldDB" id="A0A0F9FRT5"/>
<feature type="domain" description="PAS" evidence="6">
    <location>
        <begin position="177"/>
        <end position="247"/>
    </location>
</feature>
<dbReference type="PANTHER" id="PTHR43304">
    <property type="entry name" value="PHYTOCHROME-LIKE PROTEIN CPH1"/>
    <property type="match status" value="1"/>
</dbReference>
<feature type="non-terminal residue" evidence="8">
    <location>
        <position position="1"/>
    </location>
</feature>
<comment type="caution">
    <text evidence="8">The sequence shown here is derived from an EMBL/GenBank/DDBJ whole genome shotgun (WGS) entry which is preliminary data.</text>
</comment>
<dbReference type="Pfam" id="PF13426">
    <property type="entry name" value="PAS_9"/>
    <property type="match status" value="1"/>
</dbReference>
<dbReference type="Pfam" id="PF00989">
    <property type="entry name" value="PAS"/>
    <property type="match status" value="1"/>
</dbReference>
<dbReference type="GO" id="GO:0004673">
    <property type="term" value="F:protein histidine kinase activity"/>
    <property type="evidence" value="ECO:0007669"/>
    <property type="project" value="UniProtKB-EC"/>
</dbReference>
<evidence type="ECO:0000256" key="1">
    <source>
        <dbReference type="ARBA" id="ARBA00000085"/>
    </source>
</evidence>
<dbReference type="InterPro" id="IPR000014">
    <property type="entry name" value="PAS"/>
</dbReference>
<sequence length="621" mass="69864">IVMAILNNTENRYRWVNVTAIPKFRPGEDKPFEVYCIAEDITEEKEAERKQAKLSAVIETTPDFAGLADENATAIYINKAGRKMAGISEKEDITKYKIPDFHPKWAAEKVQKKGIPEAIKKDSWVGETAMLNREGKITPVLQVIMSHKNPDGSIAYFSTIAHDISKRKESEEKLRESEEKYRTLVNTSPDTVITTDMKAKITFASSRTLDSFGYKPEELLEMNSFDLIVPEEREKAIKAFQNTVKKGFVRNAEFTLLKKDGSKFIADINAAIIKDVQGKPKMLISTMRDITERKRVEEILKNLATRFASIYGPQFFNQVSAHVCEVLGADYAFVGKLIPSQHRIKVIGGFGMGKPLEPMEYDLDYTPCQEVIGKEACVYPSEVQKLFPKDKLLVKMGAEGYAGISLYSRTGEPLGIFVVISKKPIIDKKLAISMMTGYSERVSAEIERSEAEHALRDSEKNLSLIYETAGDALFQIGVEPGSHYRFLSVNKTFLTLTGLPENQVVGKTVDEVISEPSLTLVRGKYRKAIREKKMVRWEETSEYTTGTKIGEVTIAPAFDEKGKCTHLIGSVHDITRRKKADELIRASENKFRQFFENEPAYAYMVSPKGLIIDINKAALKA</sequence>
<protein>
    <recommendedName>
        <fullName evidence="2">histidine kinase</fullName>
        <ecNumber evidence="2">2.7.13.3</ecNumber>
    </recommendedName>
</protein>
<gene>
    <name evidence="8" type="ORF">LCGC14_2208700</name>
</gene>
<dbReference type="SMART" id="SM00086">
    <property type="entry name" value="PAC"/>
    <property type="match status" value="4"/>
</dbReference>
<dbReference type="PROSITE" id="PS50112">
    <property type="entry name" value="PAS"/>
    <property type="match status" value="3"/>
</dbReference>
<dbReference type="InterPro" id="IPR035965">
    <property type="entry name" value="PAS-like_dom_sf"/>
</dbReference>
<dbReference type="InterPro" id="IPR001610">
    <property type="entry name" value="PAC"/>
</dbReference>
<dbReference type="InterPro" id="IPR052162">
    <property type="entry name" value="Sensor_kinase/Photoreceptor"/>
</dbReference>
<dbReference type="InterPro" id="IPR000700">
    <property type="entry name" value="PAS-assoc_C"/>
</dbReference>
<feature type="domain" description="PAC" evidence="7">
    <location>
        <begin position="250"/>
        <end position="302"/>
    </location>
</feature>
<feature type="domain" description="PAS" evidence="6">
    <location>
        <begin position="458"/>
        <end position="532"/>
    </location>
</feature>
<dbReference type="Gene3D" id="3.30.450.20">
    <property type="entry name" value="PAS domain"/>
    <property type="match status" value="4"/>
</dbReference>
<evidence type="ECO:0000256" key="2">
    <source>
        <dbReference type="ARBA" id="ARBA00012438"/>
    </source>
</evidence>
<dbReference type="GO" id="GO:0006355">
    <property type="term" value="P:regulation of DNA-templated transcription"/>
    <property type="evidence" value="ECO:0007669"/>
    <property type="project" value="InterPro"/>
</dbReference>
<keyword evidence="4" id="KW-0808">Transferase</keyword>
<dbReference type="NCBIfam" id="TIGR00229">
    <property type="entry name" value="sensory_box"/>
    <property type="match status" value="3"/>
</dbReference>
<evidence type="ECO:0000259" key="7">
    <source>
        <dbReference type="PROSITE" id="PS50113"/>
    </source>
</evidence>
<evidence type="ECO:0000313" key="8">
    <source>
        <dbReference type="EMBL" id="KKL60100.1"/>
    </source>
</evidence>
<organism evidence="8">
    <name type="scientific">marine sediment metagenome</name>
    <dbReference type="NCBI Taxonomy" id="412755"/>
    <lineage>
        <taxon>unclassified sequences</taxon>
        <taxon>metagenomes</taxon>
        <taxon>ecological metagenomes</taxon>
    </lineage>
</organism>
<dbReference type="SMART" id="SM00091">
    <property type="entry name" value="PAS"/>
    <property type="match status" value="3"/>
</dbReference>
<feature type="domain" description="PAS" evidence="6">
    <location>
        <begin position="50"/>
        <end position="122"/>
    </location>
</feature>
<evidence type="ECO:0000259" key="6">
    <source>
        <dbReference type="PROSITE" id="PS50112"/>
    </source>
</evidence>
<dbReference type="SUPFAM" id="SSF55781">
    <property type="entry name" value="GAF domain-like"/>
    <property type="match status" value="1"/>
</dbReference>
<dbReference type="SUPFAM" id="SSF55785">
    <property type="entry name" value="PYP-like sensor domain (PAS domain)"/>
    <property type="match status" value="4"/>
</dbReference>
<feature type="domain" description="PAC" evidence="7">
    <location>
        <begin position="528"/>
        <end position="586"/>
    </location>
</feature>
<dbReference type="PANTHER" id="PTHR43304:SF1">
    <property type="entry name" value="PAC DOMAIN-CONTAINING PROTEIN"/>
    <property type="match status" value="1"/>
</dbReference>
<evidence type="ECO:0000256" key="3">
    <source>
        <dbReference type="ARBA" id="ARBA00022553"/>
    </source>
</evidence>
<proteinExistence type="predicted"/>
<feature type="non-terminal residue" evidence="8">
    <location>
        <position position="621"/>
    </location>
</feature>
<evidence type="ECO:0000256" key="4">
    <source>
        <dbReference type="ARBA" id="ARBA00022679"/>
    </source>
</evidence>
<dbReference type="InterPro" id="IPR013767">
    <property type="entry name" value="PAS_fold"/>
</dbReference>
<dbReference type="EMBL" id="LAZR01029264">
    <property type="protein sequence ID" value="KKL60100.1"/>
    <property type="molecule type" value="Genomic_DNA"/>
</dbReference>
<comment type="catalytic activity">
    <reaction evidence="1">
        <text>ATP + protein L-histidine = ADP + protein N-phospho-L-histidine.</text>
        <dbReference type="EC" id="2.7.13.3"/>
    </reaction>
</comment>
<dbReference type="CDD" id="cd00130">
    <property type="entry name" value="PAS"/>
    <property type="match status" value="3"/>
</dbReference>
<accession>A0A0F9FRT5</accession>
<dbReference type="EC" id="2.7.13.3" evidence="2"/>